<evidence type="ECO:0008006" key="4">
    <source>
        <dbReference type="Google" id="ProtNLM"/>
    </source>
</evidence>
<comment type="caution">
    <text evidence="2">The sequence shown here is derived from an EMBL/GenBank/DDBJ whole genome shotgun (WGS) entry which is preliminary data.</text>
</comment>
<protein>
    <recommendedName>
        <fullName evidence="4">Phosphoribosylaminoimidazolesuccinocarboxamide synthase</fullName>
    </recommendedName>
</protein>
<name>A0ABU1Y2Z5_9FLAO</name>
<evidence type="ECO:0000313" key="2">
    <source>
        <dbReference type="EMBL" id="MDR7208592.1"/>
    </source>
</evidence>
<dbReference type="EMBL" id="JAVDWQ010000001">
    <property type="protein sequence ID" value="MDR7208592.1"/>
    <property type="molecule type" value="Genomic_DNA"/>
</dbReference>
<evidence type="ECO:0000313" key="3">
    <source>
        <dbReference type="Proteomes" id="UP001269081"/>
    </source>
</evidence>
<organism evidence="2 3">
    <name type="scientific">Flavobacterium piscis</name>
    <dbReference type="NCBI Taxonomy" id="1114874"/>
    <lineage>
        <taxon>Bacteria</taxon>
        <taxon>Pseudomonadati</taxon>
        <taxon>Bacteroidota</taxon>
        <taxon>Flavobacteriia</taxon>
        <taxon>Flavobacteriales</taxon>
        <taxon>Flavobacteriaceae</taxon>
        <taxon>Flavobacterium</taxon>
    </lineage>
</organism>
<feature type="transmembrane region" description="Helical" evidence="1">
    <location>
        <begin position="44"/>
        <end position="63"/>
    </location>
</feature>
<accession>A0ABU1Y2Z5</accession>
<dbReference type="Proteomes" id="UP001269081">
    <property type="component" value="Unassembled WGS sequence"/>
</dbReference>
<keyword evidence="1" id="KW-0472">Membrane</keyword>
<gene>
    <name evidence="2" type="ORF">J2W48_000513</name>
</gene>
<feature type="transmembrane region" description="Helical" evidence="1">
    <location>
        <begin position="69"/>
        <end position="86"/>
    </location>
</feature>
<dbReference type="RefSeq" id="WP_310277584.1">
    <property type="nucleotide sequence ID" value="NZ_JAVDWQ010000001.1"/>
</dbReference>
<reference evidence="2 3" key="1">
    <citation type="submission" date="2023-07" db="EMBL/GenBank/DDBJ databases">
        <title>Sorghum-associated microbial communities from plants grown in Nebraska, USA.</title>
        <authorList>
            <person name="Schachtman D."/>
        </authorList>
    </citation>
    <scope>NUCLEOTIDE SEQUENCE [LARGE SCALE GENOMIC DNA]</scope>
    <source>
        <strain evidence="2 3">4129</strain>
    </source>
</reference>
<sequence length="163" mass="18379">MENDKTFKTKTGFCHILPEKIVLTRDGIIGNISKTIVGNGMSKILIIYSAVALFMFYNAFTYFQNNQNGSAVLFSFLGVFLIYGIIKSLNNSATPIIERNKIKDAQFINGKSGLTHTRFEIMFEDENGKLKKRLIMLPGSLNDGQNETEKAVEIMRSERILKS</sequence>
<keyword evidence="3" id="KW-1185">Reference proteome</keyword>
<keyword evidence="1" id="KW-0812">Transmembrane</keyword>
<keyword evidence="1" id="KW-1133">Transmembrane helix</keyword>
<evidence type="ECO:0000256" key="1">
    <source>
        <dbReference type="SAM" id="Phobius"/>
    </source>
</evidence>
<proteinExistence type="predicted"/>